<keyword evidence="3" id="KW-1185">Reference proteome</keyword>
<dbReference type="Proteomes" id="UP001556367">
    <property type="component" value="Unassembled WGS sequence"/>
</dbReference>
<organism evidence="2 3">
    <name type="scientific">Hohenbuehelia grisea</name>
    <dbReference type="NCBI Taxonomy" id="104357"/>
    <lineage>
        <taxon>Eukaryota</taxon>
        <taxon>Fungi</taxon>
        <taxon>Dikarya</taxon>
        <taxon>Basidiomycota</taxon>
        <taxon>Agaricomycotina</taxon>
        <taxon>Agaricomycetes</taxon>
        <taxon>Agaricomycetidae</taxon>
        <taxon>Agaricales</taxon>
        <taxon>Pleurotineae</taxon>
        <taxon>Pleurotaceae</taxon>
        <taxon>Hohenbuehelia</taxon>
    </lineage>
</organism>
<comment type="caution">
    <text evidence="2">The sequence shown here is derived from an EMBL/GenBank/DDBJ whole genome shotgun (WGS) entry which is preliminary data.</text>
</comment>
<name>A0ABR3IYK1_9AGAR</name>
<accession>A0ABR3IYK1</accession>
<sequence length="106" mass="11483">MFTYFLRMGRPPKKPPSLNGTLPAEQASRRGKFSPRFQFKLSATVASQVLAYSSNSMRELEISAPVLSLIPSSLPHANDPLFGISRAPAIATQVQDLKTIPSAGLL</sequence>
<reference evidence="3" key="1">
    <citation type="submission" date="2024-06" db="EMBL/GenBank/DDBJ databases">
        <title>Multi-omics analyses provide insights into the biosynthesis of the anticancer antibiotic pleurotin in Hohenbuehelia grisea.</title>
        <authorList>
            <person name="Weaver J.A."/>
            <person name="Alberti F."/>
        </authorList>
    </citation>
    <scope>NUCLEOTIDE SEQUENCE [LARGE SCALE GENOMIC DNA]</scope>
    <source>
        <strain evidence="3">T-177</strain>
    </source>
</reference>
<evidence type="ECO:0000313" key="2">
    <source>
        <dbReference type="EMBL" id="KAL0948160.1"/>
    </source>
</evidence>
<evidence type="ECO:0000256" key="1">
    <source>
        <dbReference type="SAM" id="MobiDB-lite"/>
    </source>
</evidence>
<feature type="region of interest" description="Disordered" evidence="1">
    <location>
        <begin position="8"/>
        <end position="31"/>
    </location>
</feature>
<dbReference type="EMBL" id="JASNQZ010000014">
    <property type="protein sequence ID" value="KAL0948160.1"/>
    <property type="molecule type" value="Genomic_DNA"/>
</dbReference>
<protein>
    <submittedName>
        <fullName evidence="2">Uncharacterized protein</fullName>
    </submittedName>
</protein>
<proteinExistence type="predicted"/>
<evidence type="ECO:0000313" key="3">
    <source>
        <dbReference type="Proteomes" id="UP001556367"/>
    </source>
</evidence>
<gene>
    <name evidence="2" type="ORF">HGRIS_010776</name>
</gene>